<accession>A0A5B7AAM4</accession>
<dbReference type="SUPFAM" id="SSF51735">
    <property type="entry name" value="NAD(P)-binding Rossmann-fold domains"/>
    <property type="match status" value="1"/>
</dbReference>
<keyword evidence="1" id="KW-0521">NADP</keyword>
<dbReference type="PANTHER" id="PTHR10366">
    <property type="entry name" value="NAD DEPENDENT EPIMERASE/DEHYDRATASE"/>
    <property type="match status" value="1"/>
</dbReference>
<feature type="domain" description="NAD-dependent epimerase/dehydratase" evidence="3">
    <location>
        <begin position="10"/>
        <end position="251"/>
    </location>
</feature>
<protein>
    <submittedName>
        <fullName evidence="4">Putative vestitone reductase isoform X1</fullName>
        <ecNumber evidence="4">1.1.1.348</ecNumber>
    </submittedName>
</protein>
<evidence type="ECO:0000256" key="2">
    <source>
        <dbReference type="ARBA" id="ARBA00023002"/>
    </source>
</evidence>
<evidence type="ECO:0000256" key="1">
    <source>
        <dbReference type="ARBA" id="ARBA00022857"/>
    </source>
</evidence>
<evidence type="ECO:0000313" key="4">
    <source>
        <dbReference type="EMBL" id="MPA53205.1"/>
    </source>
</evidence>
<dbReference type="EMBL" id="GHES01022646">
    <property type="protein sequence ID" value="MPA53205.1"/>
    <property type="molecule type" value="Transcribed_RNA"/>
</dbReference>
<name>A0A5B7AAM4_DAVIN</name>
<dbReference type="Gene3D" id="3.40.50.720">
    <property type="entry name" value="NAD(P)-binding Rossmann-like Domain"/>
    <property type="match status" value="1"/>
</dbReference>
<dbReference type="Pfam" id="PF01370">
    <property type="entry name" value="Epimerase"/>
    <property type="match status" value="1"/>
</dbReference>
<dbReference type="InterPro" id="IPR050425">
    <property type="entry name" value="NAD(P)_dehydrat-like"/>
</dbReference>
<dbReference type="InterPro" id="IPR036291">
    <property type="entry name" value="NAD(P)-bd_dom_sf"/>
</dbReference>
<gene>
    <name evidence="4" type="ORF">Din_022646</name>
</gene>
<dbReference type="InterPro" id="IPR001509">
    <property type="entry name" value="Epimerase_deHydtase"/>
</dbReference>
<keyword evidence="2 4" id="KW-0560">Oxidoreductase</keyword>
<dbReference type="FunFam" id="3.40.50.720:FF:000984">
    <property type="entry name" value="Dihydroflavonol 4-reductase family"/>
    <property type="match status" value="1"/>
</dbReference>
<dbReference type="AlphaFoldDB" id="A0A5B7AAM4"/>
<proteinExistence type="predicted"/>
<reference evidence="4" key="1">
    <citation type="submission" date="2019-08" db="EMBL/GenBank/DDBJ databases">
        <title>Reference gene set and small RNA set construction with multiple tissues from Davidia involucrata Baill.</title>
        <authorList>
            <person name="Yang H."/>
            <person name="Zhou C."/>
            <person name="Li G."/>
            <person name="Wang J."/>
            <person name="Gao P."/>
            <person name="Wang M."/>
            <person name="Wang R."/>
            <person name="Zhao Y."/>
        </authorList>
    </citation>
    <scope>NUCLEOTIDE SEQUENCE</scope>
    <source>
        <tissue evidence="4">Mixed with DoveR01_LX</tissue>
    </source>
</reference>
<sequence>MEGDDDKGIVCVTGGTGYLASWLVMRLLQHGYSVRTTIRSDPDNKKDISFLTNLPGASEKLQVFNADLEQPDSFDAAIEGCVGVFHVAHPIDFEDREPEEVKTRRAINATLGILKACLNSKTVKRVVYTSSASTVVLNDKGLDVVDENTWSDIDFIRALKPYGASYMISKTLTERAALEFAEKHGLDLVTLIPPVIFGPFICPNIPSSVYATLAMIVGKQEQYSSLVNSNLVHVDDVASAHIFLLEYPNAKGRYICSSNEITIDKMSEFLSAKYPKFQTPTADILSEVKGHKQPALSSKKLLDCGFKFKYGLNEMFDGAIQCCKEKGFLEFVP</sequence>
<organism evidence="4">
    <name type="scientific">Davidia involucrata</name>
    <name type="common">Dove tree</name>
    <dbReference type="NCBI Taxonomy" id="16924"/>
    <lineage>
        <taxon>Eukaryota</taxon>
        <taxon>Viridiplantae</taxon>
        <taxon>Streptophyta</taxon>
        <taxon>Embryophyta</taxon>
        <taxon>Tracheophyta</taxon>
        <taxon>Spermatophyta</taxon>
        <taxon>Magnoliopsida</taxon>
        <taxon>eudicotyledons</taxon>
        <taxon>Gunneridae</taxon>
        <taxon>Pentapetalae</taxon>
        <taxon>asterids</taxon>
        <taxon>Cornales</taxon>
        <taxon>Nyssaceae</taxon>
        <taxon>Davidia</taxon>
    </lineage>
</organism>
<dbReference type="PANTHER" id="PTHR10366:SF563">
    <property type="entry name" value="CINNAMOYL-COA REDUCTASE 16"/>
    <property type="match status" value="1"/>
</dbReference>
<dbReference type="GO" id="GO:0016616">
    <property type="term" value="F:oxidoreductase activity, acting on the CH-OH group of donors, NAD or NADP as acceptor"/>
    <property type="evidence" value="ECO:0007669"/>
    <property type="project" value="TreeGrafter"/>
</dbReference>
<dbReference type="CDD" id="cd08958">
    <property type="entry name" value="FR_SDR_e"/>
    <property type="match status" value="1"/>
</dbReference>
<dbReference type="EC" id="1.1.1.348" evidence="4"/>
<evidence type="ECO:0000259" key="3">
    <source>
        <dbReference type="Pfam" id="PF01370"/>
    </source>
</evidence>